<dbReference type="SUPFAM" id="SSF49452">
    <property type="entry name" value="Starch-binding domain-like"/>
    <property type="match status" value="1"/>
</dbReference>
<reference evidence="1 2" key="1">
    <citation type="submission" date="2021-03" db="EMBL/GenBank/DDBJ databases">
        <title>Genomic and phenotypic characterization of Chloracidobacterium isolates provides evidence for multiple species.</title>
        <authorList>
            <person name="Saini M.K."/>
            <person name="Costas A.M.G."/>
            <person name="Tank M."/>
            <person name="Bryant D.A."/>
        </authorList>
    </citation>
    <scope>NUCLEOTIDE SEQUENCE [LARGE SCALE GENOMIC DNA]</scope>
    <source>
        <strain evidence="1 2">BV2-C</strain>
    </source>
</reference>
<organism evidence="1 2">
    <name type="scientific">Chloracidobacterium validum</name>
    <dbReference type="NCBI Taxonomy" id="2821543"/>
    <lineage>
        <taxon>Bacteria</taxon>
        <taxon>Pseudomonadati</taxon>
        <taxon>Acidobacteriota</taxon>
        <taxon>Terriglobia</taxon>
        <taxon>Terriglobales</taxon>
        <taxon>Acidobacteriaceae</taxon>
        <taxon>Chloracidobacterium</taxon>
    </lineage>
</organism>
<dbReference type="EMBL" id="CP072648">
    <property type="protein sequence ID" value="QUW03785.1"/>
    <property type="molecule type" value="Genomic_DNA"/>
</dbReference>
<dbReference type="InterPro" id="IPR013784">
    <property type="entry name" value="Carb-bd-like_fold"/>
</dbReference>
<evidence type="ECO:0000313" key="2">
    <source>
        <dbReference type="Proteomes" id="UP000676506"/>
    </source>
</evidence>
<keyword evidence="2" id="KW-1185">Reference proteome</keyword>
<name>A0ABX8BE22_9BACT</name>
<accession>A0ABX8BE22</accession>
<dbReference type="Gene3D" id="2.60.40.1120">
    <property type="entry name" value="Carboxypeptidase-like, regulatory domain"/>
    <property type="match status" value="1"/>
</dbReference>
<dbReference type="RefSeq" id="WP_211429675.1">
    <property type="nucleotide sequence ID" value="NZ_CP072648.1"/>
</dbReference>
<proteinExistence type="predicted"/>
<dbReference type="Proteomes" id="UP000676506">
    <property type="component" value="Chromosome 1"/>
</dbReference>
<gene>
    <name evidence="1" type="ORF">J8C06_04955</name>
</gene>
<protein>
    <submittedName>
        <fullName evidence="1">Carboxypeptidase regulatory-like domain-containing protein</fullName>
    </submittedName>
</protein>
<evidence type="ECO:0000313" key="1">
    <source>
        <dbReference type="EMBL" id="QUW03785.1"/>
    </source>
</evidence>
<sequence length="212" mass="23163">MDIENVTNGCQECSARPVRHAKSAMLLHDARRSTRFLTRTLTSAPVLGDWIRRSGGLALAVVSLVVSGIFTEGAVMPVLSAVASAGQSRCCGRLRVSVHTEGAKPLGARPIAGVNVELYPARSGPGLAFDTDRQGLGMHVGVPEGTYRVRFTHPDFTTVEVTDVTVHTWPTVELVVNLPPRMPHRPDRVKRIRYQSSLLDKEDGSIRYVIRN</sequence>